<dbReference type="Proteomes" id="UP000198779">
    <property type="component" value="Unassembled WGS sequence"/>
</dbReference>
<dbReference type="InterPro" id="IPR029044">
    <property type="entry name" value="Nucleotide-diphossugar_trans"/>
</dbReference>
<dbReference type="Pfam" id="PF00535">
    <property type="entry name" value="Glycos_transf_2"/>
    <property type="match status" value="1"/>
</dbReference>
<accession>A0A1G7XYS8</accession>
<evidence type="ECO:0000313" key="2">
    <source>
        <dbReference type="EMBL" id="SDG89253.1"/>
    </source>
</evidence>
<dbReference type="EMBL" id="FNCQ01000012">
    <property type="protein sequence ID" value="SDG89253.1"/>
    <property type="molecule type" value="Genomic_DNA"/>
</dbReference>
<keyword evidence="2" id="KW-0808">Transferase</keyword>
<reference evidence="3" key="1">
    <citation type="submission" date="2016-10" db="EMBL/GenBank/DDBJ databases">
        <authorList>
            <person name="Varghese N."/>
            <person name="Submissions S."/>
        </authorList>
    </citation>
    <scope>NUCLEOTIDE SEQUENCE [LARGE SCALE GENOMIC DNA]</scope>
    <source>
        <strain evidence="3">BP1-148</strain>
    </source>
</reference>
<organism evidence="2 3">
    <name type="scientific">Prevotella communis</name>
    <dbReference type="NCBI Taxonomy" id="2913614"/>
    <lineage>
        <taxon>Bacteria</taxon>
        <taxon>Pseudomonadati</taxon>
        <taxon>Bacteroidota</taxon>
        <taxon>Bacteroidia</taxon>
        <taxon>Bacteroidales</taxon>
        <taxon>Prevotellaceae</taxon>
        <taxon>Prevotella</taxon>
    </lineage>
</organism>
<dbReference type="STRING" id="645274.SAMN04487901_1129"/>
<evidence type="ECO:0000313" key="3">
    <source>
        <dbReference type="Proteomes" id="UP000198779"/>
    </source>
</evidence>
<gene>
    <name evidence="2" type="ORF">SAMN04487901_1129</name>
</gene>
<name>A0A1G7XYS8_9BACT</name>
<dbReference type="GO" id="GO:0016740">
    <property type="term" value="F:transferase activity"/>
    <property type="evidence" value="ECO:0007669"/>
    <property type="project" value="UniProtKB-KW"/>
</dbReference>
<feature type="domain" description="Glycosyltransferase 2-like" evidence="1">
    <location>
        <begin position="12"/>
        <end position="146"/>
    </location>
</feature>
<dbReference type="SUPFAM" id="SSF53448">
    <property type="entry name" value="Nucleotide-diphospho-sugar transferases"/>
    <property type="match status" value="1"/>
</dbReference>
<dbReference type="AlphaFoldDB" id="A0A1G7XYS8"/>
<dbReference type="PANTHER" id="PTHR43685">
    <property type="entry name" value="GLYCOSYLTRANSFERASE"/>
    <property type="match status" value="1"/>
</dbReference>
<dbReference type="InterPro" id="IPR050834">
    <property type="entry name" value="Glycosyltransf_2"/>
</dbReference>
<dbReference type="CDD" id="cd00761">
    <property type="entry name" value="Glyco_tranf_GTA_type"/>
    <property type="match status" value="1"/>
</dbReference>
<sequence>MKNSPEEKMLISVVTPVYNGENFVKSAYDCLCRQTYPDWEWVVVDDGSTDGTARRLETLASGDERIRFFQQKNSGTAKQPRDHAVYEAKGGFVLPLDIDDQLSDDYLERMAERQQQTDADIIYPQMLFVDLDSGKTTQTLPAEGFDTDKVYETRELVKETVPEWRIGCNGGLYRKSAWINMSYPEKKEPIWMNSDEVDERLYLIHAGKAAFAKARYYYQNHEASTTTRISPKVFHTQKTALQLLGIMEREFGKDSEEYRRTMRRTFCDWRWKMMLFVKHHEELTDADAEIQRNLSDCFKRLDASVLTKAERIQFLNLRSFPLVLALYCLRYNRALLKEKVMQRRNPEGFANTYTRKREEEKVCRETARSYLQGKTLNSYEPYVISMFCGNAPSGGLIDRLRGAVSVYQECLATGRAFKLHFTHPFLLTDYLVPGTYDWTVSPDEVSFSPMQSRTLIASSVYDSPGERQMHLKQIQQALVSSRDVQTHAYTNAAFCYDNGFAQSFRELFKPSARLQQHIDKIKAEIGGSYVTVSARFCNCLDDFNEEVYCEPLSVTERQQLIRSCIARLQAVRDEHPHDKLVICSDSTTFIEEAGKHFDIYTTPGTISHIGNDGVHNYEYYERTFLDFYIIEGASATYLLKGPHMMMSGFPYAASLVGGKELKTIQF</sequence>
<dbReference type="InterPro" id="IPR001173">
    <property type="entry name" value="Glyco_trans_2-like"/>
</dbReference>
<dbReference type="RefSeq" id="WP_091818245.1">
    <property type="nucleotide sequence ID" value="NZ_FNCQ01000012.1"/>
</dbReference>
<protein>
    <submittedName>
        <fullName evidence="2">Glycosyl transferase family 2</fullName>
    </submittedName>
</protein>
<evidence type="ECO:0000259" key="1">
    <source>
        <dbReference type="Pfam" id="PF00535"/>
    </source>
</evidence>
<proteinExistence type="predicted"/>
<keyword evidence="3" id="KW-1185">Reference proteome</keyword>
<dbReference type="PANTHER" id="PTHR43685:SF2">
    <property type="entry name" value="GLYCOSYLTRANSFERASE 2-LIKE DOMAIN-CONTAINING PROTEIN"/>
    <property type="match status" value="1"/>
</dbReference>
<dbReference type="Gene3D" id="3.90.550.10">
    <property type="entry name" value="Spore Coat Polysaccharide Biosynthesis Protein SpsA, Chain A"/>
    <property type="match status" value="1"/>
</dbReference>